<organism evidence="2 3">
    <name type="scientific">Linum trigynum</name>
    <dbReference type="NCBI Taxonomy" id="586398"/>
    <lineage>
        <taxon>Eukaryota</taxon>
        <taxon>Viridiplantae</taxon>
        <taxon>Streptophyta</taxon>
        <taxon>Embryophyta</taxon>
        <taxon>Tracheophyta</taxon>
        <taxon>Spermatophyta</taxon>
        <taxon>Magnoliopsida</taxon>
        <taxon>eudicotyledons</taxon>
        <taxon>Gunneridae</taxon>
        <taxon>Pentapetalae</taxon>
        <taxon>rosids</taxon>
        <taxon>fabids</taxon>
        <taxon>Malpighiales</taxon>
        <taxon>Linaceae</taxon>
        <taxon>Linum</taxon>
    </lineage>
</organism>
<proteinExistence type="predicted"/>
<gene>
    <name evidence="2" type="ORF">LTRI10_LOCUS12942</name>
</gene>
<keyword evidence="3" id="KW-1185">Reference proteome</keyword>
<sequence>MQGGEDGTCKAMQGTTMTTATEDQPAATGDRPWIWRMKKGRRLRPLRFFPLCSSRQPPRMKKDGMATKTDDRFTAAACNDPFSFLAFFCWISMADDSD</sequence>
<evidence type="ECO:0000313" key="2">
    <source>
        <dbReference type="EMBL" id="CAL1370847.1"/>
    </source>
</evidence>
<reference evidence="2 3" key="1">
    <citation type="submission" date="2024-04" db="EMBL/GenBank/DDBJ databases">
        <authorList>
            <person name="Fracassetti M."/>
        </authorList>
    </citation>
    <scope>NUCLEOTIDE SEQUENCE [LARGE SCALE GENOMIC DNA]</scope>
</reference>
<dbReference type="AlphaFoldDB" id="A0AAV2DBR1"/>
<name>A0AAV2DBR1_9ROSI</name>
<feature type="region of interest" description="Disordered" evidence="1">
    <location>
        <begin position="1"/>
        <end position="34"/>
    </location>
</feature>
<evidence type="ECO:0000256" key="1">
    <source>
        <dbReference type="SAM" id="MobiDB-lite"/>
    </source>
</evidence>
<evidence type="ECO:0000313" key="3">
    <source>
        <dbReference type="Proteomes" id="UP001497516"/>
    </source>
</evidence>
<dbReference type="EMBL" id="OZ034815">
    <property type="protein sequence ID" value="CAL1370847.1"/>
    <property type="molecule type" value="Genomic_DNA"/>
</dbReference>
<feature type="compositionally biased region" description="Polar residues" evidence="1">
    <location>
        <begin position="13"/>
        <end position="22"/>
    </location>
</feature>
<accession>A0AAV2DBR1</accession>
<protein>
    <submittedName>
        <fullName evidence="2">Uncharacterized protein</fullName>
    </submittedName>
</protein>
<dbReference type="Proteomes" id="UP001497516">
    <property type="component" value="Chromosome 2"/>
</dbReference>